<dbReference type="InterPro" id="IPR002104">
    <property type="entry name" value="Integrase_catalytic"/>
</dbReference>
<evidence type="ECO:0000259" key="3">
    <source>
        <dbReference type="Pfam" id="PF00589"/>
    </source>
</evidence>
<dbReference type="Proteomes" id="UP001251085">
    <property type="component" value="Unassembled WGS sequence"/>
</dbReference>
<dbReference type="Pfam" id="PF00589">
    <property type="entry name" value="Phage_integrase"/>
    <property type="match status" value="1"/>
</dbReference>
<dbReference type="InterPro" id="IPR050090">
    <property type="entry name" value="Tyrosine_recombinase_XerCD"/>
</dbReference>
<dbReference type="RefSeq" id="WP_311758968.1">
    <property type="nucleotide sequence ID" value="NZ_JAVRQI010000005.1"/>
</dbReference>
<keyword evidence="2" id="KW-0233">DNA recombination</keyword>
<comment type="caution">
    <text evidence="4">The sequence shown here is derived from an EMBL/GenBank/DDBJ whole genome shotgun (WGS) entry which is preliminary data.</text>
</comment>
<keyword evidence="1" id="KW-0229">DNA integration</keyword>
<evidence type="ECO:0000313" key="5">
    <source>
        <dbReference type="Proteomes" id="UP001251085"/>
    </source>
</evidence>
<dbReference type="InterPro" id="IPR013762">
    <property type="entry name" value="Integrase-like_cat_sf"/>
</dbReference>
<evidence type="ECO:0000256" key="1">
    <source>
        <dbReference type="ARBA" id="ARBA00022908"/>
    </source>
</evidence>
<keyword evidence="5" id="KW-1185">Reference proteome</keyword>
<reference evidence="5" key="1">
    <citation type="submission" date="2023-07" db="EMBL/GenBank/DDBJ databases">
        <title>Characterization of two Paracoccaceae strains isolated from Phycosphere and proposal of Xinfangfangia lacusdiani sp. nov.</title>
        <authorList>
            <person name="Deng Y."/>
            <person name="Zhang Y.Q."/>
        </authorList>
    </citation>
    <scope>NUCLEOTIDE SEQUENCE [LARGE SCALE GENOMIC DNA]</scope>
    <source>
        <strain evidence="5">CPCC 101403</strain>
    </source>
</reference>
<protein>
    <submittedName>
        <fullName evidence="4">Tyrosine-type recombinase/integrase</fullName>
    </submittedName>
</protein>
<dbReference type="EMBL" id="JAVRQI010000005">
    <property type="protein sequence ID" value="MDT1061874.1"/>
    <property type="molecule type" value="Genomic_DNA"/>
</dbReference>
<dbReference type="Gene3D" id="1.10.443.10">
    <property type="entry name" value="Intergrase catalytic core"/>
    <property type="match status" value="1"/>
</dbReference>
<proteinExistence type="predicted"/>
<name>A0ABU3ECE6_9RHOB</name>
<evidence type="ECO:0000256" key="2">
    <source>
        <dbReference type="ARBA" id="ARBA00023172"/>
    </source>
</evidence>
<dbReference type="PANTHER" id="PTHR30349">
    <property type="entry name" value="PHAGE INTEGRASE-RELATED"/>
    <property type="match status" value="1"/>
</dbReference>
<accession>A0ABU3ECE6</accession>
<sequence>MSDLRVDFPGLLIERHRNGTMRYRVRVEGNKARRIAIPVTPEDPGFANYYYAARAGEQWQPPRERNAERSLDWLCQRYLDFLSKMVEAGQMSPATLKQRRSVLGRFCDHTDDDGDRYGASDMDAPTSALVAIRDAWAAHPGAADNLIKSVRAVYRWAMERGEIAHNPAAGISVINTAPKGGAVPWTPNDLKKFKKAHPAGTTAHLWLTLQAFTACRIGDAIWIGRDQEVARAGQTWLEWQPRKKGSAFVSIPMLQPFYDATRAAKVVGPSYLLSEKGKPFSSSEALRVRVQRWCDAAGLPGRSSHGVRKAVAEMMAEAGCSQHQIMAVMAHTQAKTSEVYTKGAERRILAADGVRALASLDW</sequence>
<gene>
    <name evidence="4" type="ORF">RM190_08405</name>
</gene>
<evidence type="ECO:0000313" key="4">
    <source>
        <dbReference type="EMBL" id="MDT1061874.1"/>
    </source>
</evidence>
<dbReference type="SUPFAM" id="SSF56349">
    <property type="entry name" value="DNA breaking-rejoining enzymes"/>
    <property type="match status" value="1"/>
</dbReference>
<feature type="domain" description="Tyr recombinase" evidence="3">
    <location>
        <begin position="193"/>
        <end position="344"/>
    </location>
</feature>
<organism evidence="4 5">
    <name type="scientific">Paracoccus broussonetiae</name>
    <dbReference type="NCBI Taxonomy" id="3075834"/>
    <lineage>
        <taxon>Bacteria</taxon>
        <taxon>Pseudomonadati</taxon>
        <taxon>Pseudomonadota</taxon>
        <taxon>Alphaproteobacteria</taxon>
        <taxon>Rhodobacterales</taxon>
        <taxon>Paracoccaceae</taxon>
        <taxon>Paracoccus</taxon>
    </lineage>
</organism>
<dbReference type="InterPro" id="IPR011010">
    <property type="entry name" value="DNA_brk_join_enz"/>
</dbReference>